<reference evidence="1" key="1">
    <citation type="submission" date="2021-06" db="EMBL/GenBank/DDBJ databases">
        <authorList>
            <person name="Kallberg Y."/>
            <person name="Tangrot J."/>
            <person name="Rosling A."/>
        </authorList>
    </citation>
    <scope>NUCLEOTIDE SEQUENCE</scope>
    <source>
        <strain evidence="1">MA461A</strain>
    </source>
</reference>
<gene>
    <name evidence="1" type="ORF">RPERSI_LOCUS2341</name>
</gene>
<sequence length="147" mass="17491">TLRKWSDEGKIKHLSTPNGKGFYLVEDISRLFENYERSLNNLNEHIDIKNLYINEIEDEAIKISKIPTLENSQELPINVIEEFAITCSNEIKLLVDEIKRKRINLDQIIEILRKKREEKRIIKRKRLQSRLSARMKYLNALNDDQNN</sequence>
<keyword evidence="2" id="KW-1185">Reference proteome</keyword>
<organism evidence="1 2">
    <name type="scientific">Racocetra persica</name>
    <dbReference type="NCBI Taxonomy" id="160502"/>
    <lineage>
        <taxon>Eukaryota</taxon>
        <taxon>Fungi</taxon>
        <taxon>Fungi incertae sedis</taxon>
        <taxon>Mucoromycota</taxon>
        <taxon>Glomeromycotina</taxon>
        <taxon>Glomeromycetes</taxon>
        <taxon>Diversisporales</taxon>
        <taxon>Gigasporaceae</taxon>
        <taxon>Racocetra</taxon>
    </lineage>
</organism>
<proteinExistence type="predicted"/>
<evidence type="ECO:0000313" key="1">
    <source>
        <dbReference type="EMBL" id="CAG8512918.1"/>
    </source>
</evidence>
<evidence type="ECO:0000313" key="2">
    <source>
        <dbReference type="Proteomes" id="UP000789920"/>
    </source>
</evidence>
<comment type="caution">
    <text evidence="1">The sequence shown here is derived from an EMBL/GenBank/DDBJ whole genome shotgun (WGS) entry which is preliminary data.</text>
</comment>
<dbReference type="EMBL" id="CAJVQC010002537">
    <property type="protein sequence ID" value="CAG8512918.1"/>
    <property type="molecule type" value="Genomic_DNA"/>
</dbReference>
<accession>A0ACA9L638</accession>
<name>A0ACA9L638_9GLOM</name>
<dbReference type="Proteomes" id="UP000789920">
    <property type="component" value="Unassembled WGS sequence"/>
</dbReference>
<feature type="non-terminal residue" evidence="1">
    <location>
        <position position="1"/>
    </location>
</feature>
<protein>
    <submittedName>
        <fullName evidence="1">36699_t:CDS:1</fullName>
    </submittedName>
</protein>